<evidence type="ECO:0000256" key="7">
    <source>
        <dbReference type="ARBA" id="ARBA00023211"/>
    </source>
</evidence>
<dbReference type="GO" id="GO:0042840">
    <property type="term" value="P:D-glucuronate catabolic process"/>
    <property type="evidence" value="ECO:0007669"/>
    <property type="project" value="TreeGrafter"/>
</dbReference>
<evidence type="ECO:0000256" key="8">
    <source>
        <dbReference type="ARBA" id="ARBA00023239"/>
    </source>
</evidence>
<evidence type="ECO:0000313" key="11">
    <source>
        <dbReference type="Proteomes" id="UP000316968"/>
    </source>
</evidence>
<comment type="cofactor">
    <cofactor evidence="9">
        <name>Fe(2+)</name>
        <dbReference type="ChEBI" id="CHEBI:29033"/>
    </cofactor>
    <cofactor evidence="9">
        <name>Mn(2+)</name>
        <dbReference type="ChEBI" id="CHEBI:29035"/>
    </cofactor>
</comment>
<comment type="function">
    <text evidence="2 9">Catalyzes the dehydration of D-mannonate.</text>
</comment>
<organism evidence="10 11">
    <name type="scientific">Saccharibacillus brassicae</name>
    <dbReference type="NCBI Taxonomy" id="2583377"/>
    <lineage>
        <taxon>Bacteria</taxon>
        <taxon>Bacillati</taxon>
        <taxon>Bacillota</taxon>
        <taxon>Bacilli</taxon>
        <taxon>Bacillales</taxon>
        <taxon>Paenibacillaceae</taxon>
        <taxon>Saccharibacillus</taxon>
    </lineage>
</organism>
<dbReference type="InterPro" id="IPR004628">
    <property type="entry name" value="Man_deHydtase"/>
</dbReference>
<dbReference type="GO" id="GO:0008198">
    <property type="term" value="F:ferrous iron binding"/>
    <property type="evidence" value="ECO:0007669"/>
    <property type="project" value="TreeGrafter"/>
</dbReference>
<reference evidence="10 11" key="1">
    <citation type="submission" date="2019-06" db="EMBL/GenBank/DDBJ databases">
        <title>Saccharibacillus brassicae sp. nov., an endophytic bacterium isolated from Chinese cabbage seeds (Brassica pekinensis).</title>
        <authorList>
            <person name="Jiang L."/>
            <person name="Lee J."/>
            <person name="Kim S.W."/>
        </authorList>
    </citation>
    <scope>NUCLEOTIDE SEQUENCE [LARGE SCALE GENOMIC DNA]</scope>
    <source>
        <strain evidence="11">KCTC 43072 / ATSA2</strain>
    </source>
</reference>
<comment type="catalytic activity">
    <reaction evidence="1 9">
        <text>D-mannonate = 2-dehydro-3-deoxy-D-gluconate + H2O</text>
        <dbReference type="Rhea" id="RHEA:20097"/>
        <dbReference type="ChEBI" id="CHEBI:15377"/>
        <dbReference type="ChEBI" id="CHEBI:17767"/>
        <dbReference type="ChEBI" id="CHEBI:57990"/>
        <dbReference type="EC" id="4.2.1.8"/>
    </reaction>
</comment>
<comment type="similarity">
    <text evidence="4 9">Belongs to the mannonate dehydratase family.</text>
</comment>
<evidence type="ECO:0000256" key="3">
    <source>
        <dbReference type="ARBA" id="ARBA00004892"/>
    </source>
</evidence>
<dbReference type="GO" id="GO:0008927">
    <property type="term" value="F:mannonate dehydratase activity"/>
    <property type="evidence" value="ECO:0007669"/>
    <property type="project" value="UniProtKB-UniRule"/>
</dbReference>
<keyword evidence="8 9" id="KW-0456">Lyase</keyword>
<dbReference type="PANTHER" id="PTHR30387:SF2">
    <property type="entry name" value="MANNONATE DEHYDRATASE"/>
    <property type="match status" value="1"/>
</dbReference>
<sequence>MEMTFRWYGEDDPVKLEHIAQIPGMKGIVSAIYDIPVGEEWPVENIRALKRRVEEVGLRLSVIESVPVHEDIKLGLPTRDRYIENYANTLRNLGNAGVPVVCYNFMPVFDWTRSDLNFELPDGSTTLIYEEETIRRMDPKLGELALPGWDTSYGEGGLGPLLEKYEEVDEEKLWENLAYFIERIIPAAEESGVKMAIHPDDPPWPIFGLPRIMTNRDNLERFLNLHDSPCHGLTLCSGSLGCDPKNDFVEMVRYFGGVRDRVHFAHLRNVKITGDKSFRESGHLSEWGSLDFYEIVKAYTDYGFDGPFRSDHGRMIWGETGRAGYGLYDRALGAVYINGLAEATTKAKQAPEKSK</sequence>
<dbReference type="EC" id="4.2.1.8" evidence="5 9"/>
<dbReference type="InterPro" id="IPR036237">
    <property type="entry name" value="Xyl_isomerase-like_sf"/>
</dbReference>
<dbReference type="OrthoDB" id="9780250at2"/>
<dbReference type="SUPFAM" id="SSF51658">
    <property type="entry name" value="Xylose isomerase-like"/>
    <property type="match status" value="1"/>
</dbReference>
<dbReference type="PANTHER" id="PTHR30387">
    <property type="entry name" value="MANNONATE DEHYDRATASE"/>
    <property type="match status" value="1"/>
</dbReference>
<proteinExistence type="inferred from homology"/>
<dbReference type="Proteomes" id="UP000316968">
    <property type="component" value="Chromosome"/>
</dbReference>
<dbReference type="KEGG" id="saca:FFV09_06820"/>
<dbReference type="Gene3D" id="3.20.20.150">
    <property type="entry name" value="Divalent-metal-dependent TIM barrel enzymes"/>
    <property type="match status" value="1"/>
</dbReference>
<accession>A0A4Y6USF1</accession>
<keyword evidence="7 9" id="KW-0464">Manganese</keyword>
<dbReference type="UniPathway" id="UPA00246"/>
<comment type="pathway">
    <text evidence="3 9">Carbohydrate metabolism; pentose and glucuronate interconversion.</text>
</comment>
<dbReference type="AlphaFoldDB" id="A0A4Y6USF1"/>
<dbReference type="GO" id="GO:0030145">
    <property type="term" value="F:manganese ion binding"/>
    <property type="evidence" value="ECO:0007669"/>
    <property type="project" value="TreeGrafter"/>
</dbReference>
<evidence type="ECO:0000256" key="5">
    <source>
        <dbReference type="ARBA" id="ARBA00012927"/>
    </source>
</evidence>
<keyword evidence="6 9" id="KW-0408">Iron</keyword>
<dbReference type="PIRSF" id="PIRSF016049">
    <property type="entry name" value="Man_dehyd"/>
    <property type="match status" value="1"/>
</dbReference>
<name>A0A4Y6USF1_SACBS</name>
<keyword evidence="11" id="KW-1185">Reference proteome</keyword>
<evidence type="ECO:0000256" key="2">
    <source>
        <dbReference type="ARBA" id="ARBA00002713"/>
    </source>
</evidence>
<evidence type="ECO:0000256" key="4">
    <source>
        <dbReference type="ARBA" id="ARBA00007389"/>
    </source>
</evidence>
<evidence type="ECO:0000256" key="6">
    <source>
        <dbReference type="ARBA" id="ARBA00023004"/>
    </source>
</evidence>
<dbReference type="RefSeq" id="WP_141447165.1">
    <property type="nucleotide sequence ID" value="NZ_CP041217.1"/>
</dbReference>
<dbReference type="HAMAP" id="MF_00106">
    <property type="entry name" value="UxuA"/>
    <property type="match status" value="1"/>
</dbReference>
<evidence type="ECO:0000256" key="9">
    <source>
        <dbReference type="HAMAP-Rule" id="MF_00106"/>
    </source>
</evidence>
<dbReference type="Pfam" id="PF03786">
    <property type="entry name" value="UxuA"/>
    <property type="match status" value="1"/>
</dbReference>
<gene>
    <name evidence="9 10" type="primary">uxuA</name>
    <name evidence="10" type="ORF">FFV09_06820</name>
</gene>
<dbReference type="NCBIfam" id="TIGR00695">
    <property type="entry name" value="uxuA"/>
    <property type="match status" value="1"/>
</dbReference>
<protein>
    <recommendedName>
        <fullName evidence="5 9">Mannonate dehydratase</fullName>
        <ecNumber evidence="5 9">4.2.1.8</ecNumber>
    </recommendedName>
    <alternativeName>
        <fullName evidence="9">D-mannonate hydro-lyase</fullName>
    </alternativeName>
</protein>
<dbReference type="EMBL" id="CP041217">
    <property type="protein sequence ID" value="QDH20602.1"/>
    <property type="molecule type" value="Genomic_DNA"/>
</dbReference>
<evidence type="ECO:0000313" key="10">
    <source>
        <dbReference type="EMBL" id="QDH20602.1"/>
    </source>
</evidence>
<evidence type="ECO:0000256" key="1">
    <source>
        <dbReference type="ARBA" id="ARBA00001794"/>
    </source>
</evidence>
<dbReference type="NCBIfam" id="NF003027">
    <property type="entry name" value="PRK03906.1"/>
    <property type="match status" value="2"/>
</dbReference>